<accession>A0A1B6MHB5</accession>
<feature type="compositionally biased region" description="Basic and acidic residues" evidence="1">
    <location>
        <begin position="86"/>
        <end position="112"/>
    </location>
</feature>
<proteinExistence type="predicted"/>
<dbReference type="EMBL" id="GEBQ01004661">
    <property type="protein sequence ID" value="JAT35316.1"/>
    <property type="molecule type" value="Transcribed_RNA"/>
</dbReference>
<sequence length="157" mass="17759">VHPEEAPGVLKERAKKPAHTPTTKLQETPLKVVVISTPEIFTEIHKPEKLFTTNTSTTTTQNIQTPNKIKDWQTELSSATKQTSQSKDKPLQNEGCIKDINQEEHLVKELKKPKIKKYQKKGTGQDDTMPSFSQAIPHCTISLKQETTKEEEETILD</sequence>
<feature type="region of interest" description="Disordered" evidence="1">
    <location>
        <begin position="52"/>
        <end position="157"/>
    </location>
</feature>
<name>A0A1B6MHB5_9HEMI</name>
<feature type="non-terminal residue" evidence="2">
    <location>
        <position position="1"/>
    </location>
</feature>
<feature type="non-terminal residue" evidence="2">
    <location>
        <position position="157"/>
    </location>
</feature>
<feature type="compositionally biased region" description="Polar residues" evidence="1">
    <location>
        <begin position="74"/>
        <end position="85"/>
    </location>
</feature>
<reference evidence="2" key="1">
    <citation type="submission" date="2015-11" db="EMBL/GenBank/DDBJ databases">
        <title>De novo transcriptome assembly of four potential Pierce s Disease insect vectors from Arizona vineyards.</title>
        <authorList>
            <person name="Tassone E.E."/>
        </authorList>
    </citation>
    <scope>NUCLEOTIDE SEQUENCE</scope>
</reference>
<feature type="region of interest" description="Disordered" evidence="1">
    <location>
        <begin position="1"/>
        <end position="26"/>
    </location>
</feature>
<evidence type="ECO:0000256" key="1">
    <source>
        <dbReference type="SAM" id="MobiDB-lite"/>
    </source>
</evidence>
<feature type="compositionally biased region" description="Low complexity" evidence="1">
    <location>
        <begin position="52"/>
        <end position="65"/>
    </location>
</feature>
<evidence type="ECO:0000313" key="2">
    <source>
        <dbReference type="EMBL" id="JAT35316.1"/>
    </source>
</evidence>
<feature type="compositionally biased region" description="Polar residues" evidence="1">
    <location>
        <begin position="125"/>
        <end position="134"/>
    </location>
</feature>
<gene>
    <name evidence="2" type="ORF">g.47211</name>
</gene>
<protein>
    <submittedName>
        <fullName evidence="2">Uncharacterized protein</fullName>
    </submittedName>
</protein>
<organism evidence="2">
    <name type="scientific">Graphocephala atropunctata</name>
    <dbReference type="NCBI Taxonomy" id="36148"/>
    <lineage>
        <taxon>Eukaryota</taxon>
        <taxon>Metazoa</taxon>
        <taxon>Ecdysozoa</taxon>
        <taxon>Arthropoda</taxon>
        <taxon>Hexapoda</taxon>
        <taxon>Insecta</taxon>
        <taxon>Pterygota</taxon>
        <taxon>Neoptera</taxon>
        <taxon>Paraneoptera</taxon>
        <taxon>Hemiptera</taxon>
        <taxon>Auchenorrhyncha</taxon>
        <taxon>Membracoidea</taxon>
        <taxon>Cicadellidae</taxon>
        <taxon>Cicadellinae</taxon>
        <taxon>Cicadellini</taxon>
        <taxon>Graphocephala</taxon>
    </lineage>
</organism>
<dbReference type="AlphaFoldDB" id="A0A1B6MHB5"/>